<evidence type="ECO:0000313" key="3">
    <source>
        <dbReference type="Proteomes" id="UP000005237"/>
    </source>
</evidence>
<reference evidence="2" key="2">
    <citation type="submission" date="2022-06" db="UniProtKB">
        <authorList>
            <consortium name="EnsemblMetazoa"/>
        </authorList>
    </citation>
    <scope>IDENTIFICATION</scope>
    <source>
        <strain evidence="2">DF5081</strain>
    </source>
</reference>
<feature type="compositionally biased region" description="Polar residues" evidence="1">
    <location>
        <begin position="67"/>
        <end position="94"/>
    </location>
</feature>
<keyword evidence="3" id="KW-1185">Reference proteome</keyword>
<proteinExistence type="predicted"/>
<protein>
    <submittedName>
        <fullName evidence="2">Uncharacterized protein</fullName>
    </submittedName>
</protein>
<reference evidence="3" key="1">
    <citation type="submission" date="2010-08" db="EMBL/GenBank/DDBJ databases">
        <authorList>
            <consortium name="Caenorhabditis japonica Sequencing Consortium"/>
            <person name="Wilson R.K."/>
        </authorList>
    </citation>
    <scope>NUCLEOTIDE SEQUENCE [LARGE SCALE GENOMIC DNA]</scope>
    <source>
        <strain evidence="3">DF5081</strain>
    </source>
</reference>
<dbReference type="AlphaFoldDB" id="A0A8R1IL73"/>
<dbReference type="Proteomes" id="UP000005237">
    <property type="component" value="Unassembled WGS sequence"/>
</dbReference>
<accession>A0A8R1IL73</accession>
<feature type="compositionally biased region" description="Basic and acidic residues" evidence="1">
    <location>
        <begin position="56"/>
        <end position="66"/>
    </location>
</feature>
<feature type="region of interest" description="Disordered" evidence="1">
    <location>
        <begin position="44"/>
        <end position="171"/>
    </location>
</feature>
<dbReference type="EnsemblMetazoa" id="CJA32618.1">
    <property type="protein sequence ID" value="CJA32618.1"/>
    <property type="gene ID" value="WBGene00208465"/>
</dbReference>
<name>A0A8R1IL73_CAEJA</name>
<organism evidence="2 3">
    <name type="scientific">Caenorhabditis japonica</name>
    <dbReference type="NCBI Taxonomy" id="281687"/>
    <lineage>
        <taxon>Eukaryota</taxon>
        <taxon>Metazoa</taxon>
        <taxon>Ecdysozoa</taxon>
        <taxon>Nematoda</taxon>
        <taxon>Chromadorea</taxon>
        <taxon>Rhabditida</taxon>
        <taxon>Rhabditina</taxon>
        <taxon>Rhabditomorpha</taxon>
        <taxon>Rhabditoidea</taxon>
        <taxon>Rhabditidae</taxon>
        <taxon>Peloderinae</taxon>
        <taxon>Caenorhabditis</taxon>
    </lineage>
</organism>
<evidence type="ECO:0000313" key="2">
    <source>
        <dbReference type="EnsemblMetazoa" id="CJA32618.1"/>
    </source>
</evidence>
<evidence type="ECO:0000256" key="1">
    <source>
        <dbReference type="SAM" id="MobiDB-lite"/>
    </source>
</evidence>
<sequence length="171" mass="18354">MEHPAHLSCDAVTDRASPTTLRRIQVRIEKFEKERATMAFTDVLPRAELNIPSETHSVKRSADSDSGKLQNLTFSKQPQGNSVSPPGEQVNPSFSDKAEVSAPVSGKPRRNPVANTEESTSEKKPGVTSNETPARVVAATSQSCGKAPAGPQKDIIVTSQSNVAPERDAQH</sequence>